<reference evidence="2" key="1">
    <citation type="submission" date="2017-04" db="EMBL/GenBank/DDBJ databases">
        <title>Complete genome sequence of novel T7-like phage PHB02 against Capsular type A Pasteurella multocida.</title>
        <authorList>
            <person name="Chen B.Y."/>
            <person name="Wu B."/>
            <person name="Sun C.E."/>
            <person name="Song Y.J."/>
        </authorList>
    </citation>
    <scope>NUCLEOTIDE SEQUENCE [LARGE SCALE GENOMIC DNA]</scope>
</reference>
<evidence type="ECO:0000313" key="2">
    <source>
        <dbReference type="Proteomes" id="UP000226151"/>
    </source>
</evidence>
<dbReference type="GeneID" id="54980950"/>
<sequence length="128" mass="14292">MERSIKQVFISAERVNLSDTDNEIRTCRLEDILSALRYRFCDGIGAHKENLFIVEVESAADIAVLIALAVKFEQNSVLLVDAQGEVALQCISEEEVGDSVSLGYLYFSPTKPNEKQYIEITSGYLVAR</sequence>
<dbReference type="Pfam" id="PF23780">
    <property type="entry name" value="S-AdoMet_lyase"/>
    <property type="match status" value="1"/>
</dbReference>
<evidence type="ECO:0000313" key="1">
    <source>
        <dbReference type="EMBL" id="ARV77611.1"/>
    </source>
</evidence>
<proteinExistence type="predicted"/>
<accession>A0A1Y0SVQ2</accession>
<dbReference type="KEGG" id="vg:54980950"/>
<keyword evidence="2" id="KW-1185">Reference proteome</keyword>
<protein>
    <submittedName>
        <fullName evidence="1">Uncharacterized protein</fullName>
    </submittedName>
</protein>
<name>A0A1Y0SVQ2_9CAUD</name>
<dbReference type="Proteomes" id="UP000226151">
    <property type="component" value="Genome"/>
</dbReference>
<dbReference type="EMBL" id="MF034659">
    <property type="protein sequence ID" value="ARV77611.1"/>
    <property type="molecule type" value="Genomic_DNA"/>
</dbReference>
<dbReference type="InterPro" id="IPR057548">
    <property type="entry name" value="S-AdoMet_lyase-like"/>
</dbReference>
<organism evidence="1 2">
    <name type="scientific">Pasteurella phage vB_PmuP_PHB02</name>
    <dbReference type="NCBI Taxonomy" id="2005054"/>
    <lineage>
        <taxon>Viruses</taxon>
        <taxon>Duplodnaviria</taxon>
        <taxon>Heunggongvirae</taxon>
        <taxon>Uroviricota</taxon>
        <taxon>Caudoviricetes</taxon>
        <taxon>Autographivirales</taxon>
        <taxon>Autotranscriptaviridae</taxon>
        <taxon>Studiervirinae</taxon>
        <taxon>Wuhanvirus</taxon>
        <taxon>Wuhanvirus PHB02</taxon>
    </lineage>
</organism>
<dbReference type="RefSeq" id="YP_009790786.1">
    <property type="nucleotide sequence ID" value="NC_047831.1"/>
</dbReference>